<comment type="caution">
    <text evidence="1">The sequence shown here is derived from an EMBL/GenBank/DDBJ whole genome shotgun (WGS) entry which is preliminary data.</text>
</comment>
<evidence type="ECO:0000313" key="1">
    <source>
        <dbReference type="EMBL" id="KAJ1152054.1"/>
    </source>
</evidence>
<evidence type="ECO:0000313" key="2">
    <source>
        <dbReference type="Proteomes" id="UP001066276"/>
    </source>
</evidence>
<dbReference type="EMBL" id="JANPWB010000009">
    <property type="protein sequence ID" value="KAJ1152054.1"/>
    <property type="molecule type" value="Genomic_DNA"/>
</dbReference>
<reference evidence="1" key="1">
    <citation type="journal article" date="2022" name="bioRxiv">
        <title>Sequencing and chromosome-scale assembly of the giantPleurodeles waltlgenome.</title>
        <authorList>
            <person name="Brown T."/>
            <person name="Elewa A."/>
            <person name="Iarovenko S."/>
            <person name="Subramanian E."/>
            <person name="Araus A.J."/>
            <person name="Petzold A."/>
            <person name="Susuki M."/>
            <person name="Suzuki K.-i.T."/>
            <person name="Hayashi T."/>
            <person name="Toyoda A."/>
            <person name="Oliveira C."/>
            <person name="Osipova E."/>
            <person name="Leigh N.D."/>
            <person name="Simon A."/>
            <person name="Yun M.H."/>
        </authorList>
    </citation>
    <scope>NUCLEOTIDE SEQUENCE</scope>
    <source>
        <strain evidence="1">20211129_DDA</strain>
        <tissue evidence="1">Liver</tissue>
    </source>
</reference>
<dbReference type="Proteomes" id="UP001066276">
    <property type="component" value="Chromosome 5"/>
</dbReference>
<dbReference type="AlphaFoldDB" id="A0AAV7RGU4"/>
<organism evidence="1 2">
    <name type="scientific">Pleurodeles waltl</name>
    <name type="common">Iberian ribbed newt</name>
    <dbReference type="NCBI Taxonomy" id="8319"/>
    <lineage>
        <taxon>Eukaryota</taxon>
        <taxon>Metazoa</taxon>
        <taxon>Chordata</taxon>
        <taxon>Craniata</taxon>
        <taxon>Vertebrata</taxon>
        <taxon>Euteleostomi</taxon>
        <taxon>Amphibia</taxon>
        <taxon>Batrachia</taxon>
        <taxon>Caudata</taxon>
        <taxon>Salamandroidea</taxon>
        <taxon>Salamandridae</taxon>
        <taxon>Pleurodelinae</taxon>
        <taxon>Pleurodeles</taxon>
    </lineage>
</organism>
<proteinExistence type="predicted"/>
<sequence>MEGALRLEAAVQPKQAGIPERMQNGTCTCSWRLSPVHAVAKVSVALCSCASTRRCGRNFDSDVEQLGWRGDTKMVLLCSSPRIAG</sequence>
<keyword evidence="2" id="KW-1185">Reference proteome</keyword>
<gene>
    <name evidence="1" type="ORF">NDU88_004832</name>
</gene>
<accession>A0AAV7RGU4</accession>
<protein>
    <submittedName>
        <fullName evidence="1">Uncharacterized protein</fullName>
    </submittedName>
</protein>
<name>A0AAV7RGU4_PLEWA</name>